<dbReference type="EMBL" id="MFFS01000020">
    <property type="protein sequence ID" value="OGF22591.1"/>
    <property type="molecule type" value="Genomic_DNA"/>
</dbReference>
<dbReference type="InterPro" id="IPR002724">
    <property type="entry name" value="Pyruvoyl-dep_arg_deCO2ase"/>
</dbReference>
<evidence type="ECO:0000256" key="7">
    <source>
        <dbReference type="ARBA" id="ARBA00023317"/>
    </source>
</evidence>
<dbReference type="GO" id="GO:0006527">
    <property type="term" value="P:L-arginine catabolic process"/>
    <property type="evidence" value="ECO:0007669"/>
    <property type="project" value="InterPro"/>
</dbReference>
<evidence type="ECO:0000256" key="3">
    <source>
        <dbReference type="ARBA" id="ARBA00012426"/>
    </source>
</evidence>
<dbReference type="AlphaFoldDB" id="A0A1F5S8L0"/>
<dbReference type="InterPro" id="IPR016105">
    <property type="entry name" value="Pyr-dep_his/arg-deCO2ase_sand"/>
</dbReference>
<evidence type="ECO:0000256" key="1">
    <source>
        <dbReference type="ARBA" id="ARBA00001928"/>
    </source>
</evidence>
<keyword evidence="5" id="KW-0210">Decarboxylase</keyword>
<dbReference type="NCBIfam" id="TIGR00286">
    <property type="entry name" value="pyruvoyl-dependent arginine decarboxylase"/>
    <property type="match status" value="1"/>
</dbReference>
<protein>
    <recommendedName>
        <fullName evidence="4">Pyruvoyl-dependent arginine decarboxylase AaxB</fullName>
        <ecNumber evidence="3">4.1.1.19</ecNumber>
    </recommendedName>
</protein>
<sequence length="155" mass="16561">MIQTPNKFFLAAGTSEGLSKLNAIDGALISAGVGNTNLVKMSSICPPRCVQIEQVKLPSGALIPVAYASRVSENKGEIISSAVAIAFPEDESQPGLIMEFSAEGTRVEAENKVREMAKYGVEVTRGWRLKEIISIAAEHKVAQIGASFAGVVLWW</sequence>
<dbReference type="GO" id="GO:0008792">
    <property type="term" value="F:arginine decarboxylase activity"/>
    <property type="evidence" value="ECO:0007669"/>
    <property type="project" value="UniProtKB-EC"/>
</dbReference>
<reference evidence="9 10" key="1">
    <citation type="journal article" date="2016" name="Nat. Commun.">
        <title>Thousands of microbial genomes shed light on interconnected biogeochemical processes in an aquifer system.</title>
        <authorList>
            <person name="Anantharaman K."/>
            <person name="Brown C.T."/>
            <person name="Hug L.A."/>
            <person name="Sharon I."/>
            <person name="Castelle C.J."/>
            <person name="Probst A.J."/>
            <person name="Thomas B.C."/>
            <person name="Singh A."/>
            <person name="Wilkins M.J."/>
            <person name="Karaoz U."/>
            <person name="Brodie E.L."/>
            <person name="Williams K.H."/>
            <person name="Hubbard S.S."/>
            <person name="Banfield J.F."/>
        </authorList>
    </citation>
    <scope>NUCLEOTIDE SEQUENCE [LARGE SCALE GENOMIC DNA]</scope>
</reference>
<dbReference type="SFLD" id="SFLDG01170">
    <property type="entry name" value="Pyruvoyl-dependent_arginine_de"/>
    <property type="match status" value="1"/>
</dbReference>
<dbReference type="HAMAP" id="MF_01404">
    <property type="entry name" value="PvlArgDC"/>
    <property type="match status" value="1"/>
</dbReference>
<accession>A0A1F5S8L0</accession>
<name>A0A1F5S8L0_9BACT</name>
<dbReference type="EC" id="4.1.1.19" evidence="3"/>
<dbReference type="SUPFAM" id="SSF56271">
    <property type="entry name" value="Pyruvoyl-dependent histidine and arginine decarboxylases"/>
    <property type="match status" value="1"/>
</dbReference>
<dbReference type="Proteomes" id="UP000178323">
    <property type="component" value="Unassembled WGS sequence"/>
</dbReference>
<proteinExistence type="inferred from homology"/>
<dbReference type="InterPro" id="IPR016104">
    <property type="entry name" value="Pyr-dep_his/arg-deCO2ase"/>
</dbReference>
<evidence type="ECO:0000256" key="6">
    <source>
        <dbReference type="ARBA" id="ARBA00023239"/>
    </source>
</evidence>
<gene>
    <name evidence="9" type="ORF">A2Y83_01035</name>
</gene>
<organism evidence="9 10">
    <name type="scientific">Candidatus Falkowbacteria bacterium RBG_13_39_14</name>
    <dbReference type="NCBI Taxonomy" id="1797985"/>
    <lineage>
        <taxon>Bacteria</taxon>
        <taxon>Candidatus Falkowiibacteriota</taxon>
    </lineage>
</organism>
<dbReference type="Gene3D" id="3.50.20.10">
    <property type="entry name" value="Pyruvoyl-Dependent Histidine Decarboxylase, subunit B"/>
    <property type="match status" value="1"/>
</dbReference>
<dbReference type="Gene3D" id="3.30.60.30">
    <property type="match status" value="1"/>
</dbReference>
<dbReference type="PANTHER" id="PTHR40438">
    <property type="entry name" value="PYRUVOYL-DEPENDENT ARGININE DECARBOXYLASE"/>
    <property type="match status" value="1"/>
</dbReference>
<comment type="caution">
    <text evidence="9">The sequence shown here is derived from an EMBL/GenBank/DDBJ whole genome shotgun (WGS) entry which is preliminary data.</text>
</comment>
<evidence type="ECO:0000256" key="5">
    <source>
        <dbReference type="ARBA" id="ARBA00022793"/>
    </source>
</evidence>
<keyword evidence="6" id="KW-0456">Lyase</keyword>
<evidence type="ECO:0000313" key="10">
    <source>
        <dbReference type="Proteomes" id="UP000178323"/>
    </source>
</evidence>
<dbReference type="PANTHER" id="PTHR40438:SF1">
    <property type="entry name" value="PYRUVOYL-DEPENDENT ARGININE DECARBOXYLASE"/>
    <property type="match status" value="1"/>
</dbReference>
<evidence type="ECO:0000313" key="9">
    <source>
        <dbReference type="EMBL" id="OGF22591.1"/>
    </source>
</evidence>
<dbReference type="STRING" id="1797985.A2Y83_01035"/>
<comment type="catalytic activity">
    <reaction evidence="8">
        <text>L-arginine + H(+) = agmatine + CO2</text>
        <dbReference type="Rhea" id="RHEA:17641"/>
        <dbReference type="ChEBI" id="CHEBI:15378"/>
        <dbReference type="ChEBI" id="CHEBI:16526"/>
        <dbReference type="ChEBI" id="CHEBI:32682"/>
        <dbReference type="ChEBI" id="CHEBI:58145"/>
        <dbReference type="EC" id="4.1.1.19"/>
    </reaction>
</comment>
<evidence type="ECO:0000256" key="2">
    <source>
        <dbReference type="ARBA" id="ARBA00008611"/>
    </source>
</evidence>
<comment type="cofactor">
    <cofactor evidence="1">
        <name>pyruvate</name>
        <dbReference type="ChEBI" id="CHEBI:15361"/>
    </cofactor>
</comment>
<evidence type="ECO:0000256" key="4">
    <source>
        <dbReference type="ARBA" id="ARBA00014727"/>
    </source>
</evidence>
<keyword evidence="7" id="KW-0670">Pyruvate</keyword>
<dbReference type="PIRSF" id="PIRSF005216">
    <property type="entry name" value="Pyruvoyl-dep_arg_deCO2ase"/>
    <property type="match status" value="1"/>
</dbReference>
<dbReference type="Pfam" id="PF01862">
    <property type="entry name" value="PvlArgDC"/>
    <property type="match status" value="1"/>
</dbReference>
<evidence type="ECO:0000256" key="8">
    <source>
        <dbReference type="ARBA" id="ARBA00049309"/>
    </source>
</evidence>
<dbReference type="SFLD" id="SFLDS00055">
    <property type="entry name" value="Pyruvoyl-Dependent_Histidine/A"/>
    <property type="match status" value="1"/>
</dbReference>
<comment type="similarity">
    <text evidence="2">Belongs to the pyruvoyl-dependent arginine decarboxylase family.</text>
</comment>